<evidence type="ECO:0000313" key="2">
    <source>
        <dbReference type="EMBL" id="PWN37566.1"/>
    </source>
</evidence>
<proteinExistence type="predicted"/>
<dbReference type="InterPro" id="IPR003347">
    <property type="entry name" value="JmjC_dom"/>
</dbReference>
<dbReference type="InterPro" id="IPR041667">
    <property type="entry name" value="Cupin_8"/>
</dbReference>
<dbReference type="Proteomes" id="UP000245771">
    <property type="component" value="Unassembled WGS sequence"/>
</dbReference>
<dbReference type="PROSITE" id="PS51184">
    <property type="entry name" value="JMJC"/>
    <property type="match status" value="1"/>
</dbReference>
<dbReference type="AlphaFoldDB" id="A0A316VJ43"/>
<dbReference type="EMBL" id="KZ819602">
    <property type="protein sequence ID" value="PWN37566.1"/>
    <property type="molecule type" value="Genomic_DNA"/>
</dbReference>
<feature type="domain" description="JmjC" evidence="1">
    <location>
        <begin position="134"/>
        <end position="312"/>
    </location>
</feature>
<dbReference type="SMART" id="SM00558">
    <property type="entry name" value="JmjC"/>
    <property type="match status" value="1"/>
</dbReference>
<sequence length="377" mass="43689">MDQGTTSSRLTIEKLDKLCSYDEFLDQYLIPNKPCILPFELVKEWPAFKEWLPALDGNDDREADDFLDPAFAILATRYGNHEVPIVIENLREEEDSEDRFERQEVHLSQAVAMMAEAKKTGNARIYIKDWHMIRQERMLRSDTNEPYTTPSLFADDWMNNVKSEADDDFRFCYAGSAGTRTVIHRDVYTSYSWSTNIVGKKIWRLFPPTAKTHLRQFPQNANSELARGVEEMEKHRTAGKLKAISTGGVGWPEWKKAMDQCHEVVQESGETIFVPSDWHHEVINLTDCISLNHNWCNSCNIKSMYKSMCEEVEKTEEAISDVRQMMQESDPLKWQIEWTETVQRIVAANAGWAWEGFWDMVLQNLENPPCEVSTIKS</sequence>
<accession>A0A316VJ43</accession>
<reference evidence="2 3" key="1">
    <citation type="journal article" date="2018" name="Mol. Biol. Evol.">
        <title>Broad Genomic Sampling Reveals a Smut Pathogenic Ancestry of the Fungal Clade Ustilaginomycotina.</title>
        <authorList>
            <person name="Kijpornyongpan T."/>
            <person name="Mondo S.J."/>
            <person name="Barry K."/>
            <person name="Sandor L."/>
            <person name="Lee J."/>
            <person name="Lipzen A."/>
            <person name="Pangilinan J."/>
            <person name="LaButti K."/>
            <person name="Hainaut M."/>
            <person name="Henrissat B."/>
            <person name="Grigoriev I.V."/>
            <person name="Spatafora J.W."/>
            <person name="Aime M.C."/>
        </authorList>
    </citation>
    <scope>NUCLEOTIDE SEQUENCE [LARGE SCALE GENOMIC DNA]</scope>
    <source>
        <strain evidence="2 3">MCA 3882</strain>
    </source>
</reference>
<dbReference type="PANTHER" id="PTHR12480:SF6">
    <property type="entry name" value="2-OXOGLUTARATE AND IRON-DEPENDENT OXYGENASE JMJD4"/>
    <property type="match status" value="1"/>
</dbReference>
<dbReference type="InterPro" id="IPR050910">
    <property type="entry name" value="JMJD6_ArgDemeth/LysHydrox"/>
</dbReference>
<evidence type="ECO:0000313" key="3">
    <source>
        <dbReference type="Proteomes" id="UP000245771"/>
    </source>
</evidence>
<dbReference type="Gene3D" id="2.60.120.650">
    <property type="entry name" value="Cupin"/>
    <property type="match status" value="1"/>
</dbReference>
<dbReference type="GO" id="GO:0043565">
    <property type="term" value="F:sequence-specific DNA binding"/>
    <property type="evidence" value="ECO:0007669"/>
    <property type="project" value="TreeGrafter"/>
</dbReference>
<organism evidence="2 3">
    <name type="scientific">Meira miltonrushii</name>
    <dbReference type="NCBI Taxonomy" id="1280837"/>
    <lineage>
        <taxon>Eukaryota</taxon>
        <taxon>Fungi</taxon>
        <taxon>Dikarya</taxon>
        <taxon>Basidiomycota</taxon>
        <taxon>Ustilaginomycotina</taxon>
        <taxon>Exobasidiomycetes</taxon>
        <taxon>Exobasidiales</taxon>
        <taxon>Brachybasidiaceae</taxon>
        <taxon>Meira</taxon>
    </lineage>
</organism>
<dbReference type="STRING" id="1280837.A0A316VJ43"/>
<dbReference type="Pfam" id="PF13621">
    <property type="entry name" value="Cupin_8"/>
    <property type="match status" value="1"/>
</dbReference>
<protein>
    <submittedName>
        <fullName evidence="2">Clavaminate synthase-like protein</fullName>
    </submittedName>
</protein>
<dbReference type="GO" id="GO:0005737">
    <property type="term" value="C:cytoplasm"/>
    <property type="evidence" value="ECO:0007669"/>
    <property type="project" value="TreeGrafter"/>
</dbReference>
<dbReference type="OrthoDB" id="424465at2759"/>
<evidence type="ECO:0000259" key="1">
    <source>
        <dbReference type="PROSITE" id="PS51184"/>
    </source>
</evidence>
<dbReference type="GO" id="GO:0045905">
    <property type="term" value="P:positive regulation of translational termination"/>
    <property type="evidence" value="ECO:0007669"/>
    <property type="project" value="TreeGrafter"/>
</dbReference>
<name>A0A316VJ43_9BASI</name>
<gene>
    <name evidence="2" type="ORF">FA14DRAFT_159564</name>
</gene>
<dbReference type="PANTHER" id="PTHR12480">
    <property type="entry name" value="ARGININE DEMETHYLASE AND LYSYL-HYDROXYLASE JMJD"/>
    <property type="match status" value="1"/>
</dbReference>
<dbReference type="GeneID" id="37020054"/>
<dbReference type="SUPFAM" id="SSF51197">
    <property type="entry name" value="Clavaminate synthase-like"/>
    <property type="match status" value="1"/>
</dbReference>
<dbReference type="InParanoid" id="A0A316VJ43"/>
<dbReference type="RefSeq" id="XP_025357868.1">
    <property type="nucleotide sequence ID" value="XM_025498273.1"/>
</dbReference>
<dbReference type="GO" id="GO:0005634">
    <property type="term" value="C:nucleus"/>
    <property type="evidence" value="ECO:0007669"/>
    <property type="project" value="TreeGrafter"/>
</dbReference>
<keyword evidence="3" id="KW-1185">Reference proteome</keyword>
<dbReference type="GO" id="GO:0016706">
    <property type="term" value="F:2-oxoglutarate-dependent dioxygenase activity"/>
    <property type="evidence" value="ECO:0007669"/>
    <property type="project" value="TreeGrafter"/>
</dbReference>
<dbReference type="FunCoup" id="A0A316VJ43">
    <property type="interactions" value="210"/>
</dbReference>